<dbReference type="AlphaFoldDB" id="A0A813VJ01"/>
<feature type="compositionally biased region" description="Low complexity" evidence="1">
    <location>
        <begin position="396"/>
        <end position="428"/>
    </location>
</feature>
<dbReference type="GO" id="GO:0005667">
    <property type="term" value="C:transcription regulator complex"/>
    <property type="evidence" value="ECO:0007669"/>
    <property type="project" value="TreeGrafter"/>
</dbReference>
<dbReference type="PANTHER" id="PTHR23210:SF26">
    <property type="entry name" value="ACTIVATING TRANSCRIPTION FACTOR 7-INTERACTING PROTEIN 1"/>
    <property type="match status" value="1"/>
</dbReference>
<evidence type="ECO:0000259" key="2">
    <source>
        <dbReference type="PROSITE" id="PS50853"/>
    </source>
</evidence>
<dbReference type="CDD" id="cd00063">
    <property type="entry name" value="FN3"/>
    <property type="match status" value="1"/>
</dbReference>
<gene>
    <name evidence="3" type="ORF">EDS130_LOCUS6700</name>
</gene>
<evidence type="ECO:0000313" key="3">
    <source>
        <dbReference type="EMBL" id="CAF0838148.1"/>
    </source>
</evidence>
<feature type="domain" description="Fibronectin type-III" evidence="2">
    <location>
        <begin position="455"/>
        <end position="559"/>
    </location>
</feature>
<accession>A0A813VJ01</accession>
<dbReference type="GO" id="GO:0006355">
    <property type="term" value="P:regulation of DNA-templated transcription"/>
    <property type="evidence" value="ECO:0007669"/>
    <property type="project" value="TreeGrafter"/>
</dbReference>
<dbReference type="Proteomes" id="UP000663852">
    <property type="component" value="Unassembled WGS sequence"/>
</dbReference>
<dbReference type="GO" id="GO:0005634">
    <property type="term" value="C:nucleus"/>
    <property type="evidence" value="ECO:0007669"/>
    <property type="project" value="TreeGrafter"/>
</dbReference>
<evidence type="ECO:0000256" key="1">
    <source>
        <dbReference type="SAM" id="MobiDB-lite"/>
    </source>
</evidence>
<organism evidence="3 4">
    <name type="scientific">Adineta ricciae</name>
    <name type="common">Rotifer</name>
    <dbReference type="NCBI Taxonomy" id="249248"/>
    <lineage>
        <taxon>Eukaryota</taxon>
        <taxon>Metazoa</taxon>
        <taxon>Spiralia</taxon>
        <taxon>Gnathifera</taxon>
        <taxon>Rotifera</taxon>
        <taxon>Eurotatoria</taxon>
        <taxon>Bdelloidea</taxon>
        <taxon>Adinetida</taxon>
        <taxon>Adinetidae</taxon>
        <taxon>Adineta</taxon>
    </lineage>
</organism>
<dbReference type="InterPro" id="IPR056565">
    <property type="entry name" value="Fn3_ATF7IP"/>
</dbReference>
<proteinExistence type="predicted"/>
<name>A0A813VJ01_ADIRI</name>
<sequence>MNTIMSTSIIPDIYRHTARKSTVSRNVKSQAKNVASLPVTNTCKEEPSIFDTIQCDIKLESDSPPMEQSFVIIPDNETEQMIVEQTNDEIIREIIEQIQNQIQNDMLIQMMDVNSNCTTSSISMDIHHTIDAMMDQLEENMYDRSINTTNNESIATVNEVHTRDVTSSINEDASMESEHQSSILSQSHTNDDDDIVEIENVSRSDPHPTLCTCQCHHNAPNSTADYLLFEQALRQTRQEQQQERSLNNNRLIQTLKRQHQELMTFYQRQLYINKIDREQQTIQINHNDTQIQTDISTIQPTISKSNTLQANGKHSTPNTKAPAAVPVRPFNSFLTPIRTKGPSLQQLIPCLTTTTTSTTTTITNKISMIKKPATVPIISQDVVDLTEEDDDDNSRNRPSTSSRPQQNPVTISTPATTTTTTTSSTQSTARSNPSTPVGQMFPLRPLPEQTSVDSKIARPQLSITQDNTIVRLTWNLPSTPMELIQNYEIYAYKYSTTASTTDWKKIGTVKSMRLPMAVTLKEFQPNSHYAFAVRGVSTTNQMGPFCEPKTIFTGTTTPPNSSQILNGSS</sequence>
<dbReference type="Pfam" id="PF16794">
    <property type="entry name" value="fn3_4"/>
    <property type="match status" value="1"/>
</dbReference>
<dbReference type="OrthoDB" id="2434995at2759"/>
<dbReference type="InterPro" id="IPR036116">
    <property type="entry name" value="FN3_sf"/>
</dbReference>
<comment type="caution">
    <text evidence="3">The sequence shown here is derived from an EMBL/GenBank/DDBJ whole genome shotgun (WGS) entry which is preliminary data.</text>
</comment>
<evidence type="ECO:0000313" key="4">
    <source>
        <dbReference type="Proteomes" id="UP000663852"/>
    </source>
</evidence>
<protein>
    <recommendedName>
        <fullName evidence="2">Fibronectin type-III domain-containing protein</fullName>
    </recommendedName>
</protein>
<dbReference type="Gene3D" id="2.60.40.10">
    <property type="entry name" value="Immunoglobulins"/>
    <property type="match status" value="1"/>
</dbReference>
<dbReference type="PANTHER" id="PTHR23210">
    <property type="entry name" value="ACTIVATING TRANSCRIPTION FACTOR 7 INTERACTING PROTEIN"/>
    <property type="match status" value="1"/>
</dbReference>
<dbReference type="InterPro" id="IPR003961">
    <property type="entry name" value="FN3_dom"/>
</dbReference>
<feature type="region of interest" description="Disordered" evidence="1">
    <location>
        <begin position="380"/>
        <end position="445"/>
    </location>
</feature>
<dbReference type="GO" id="GO:0003712">
    <property type="term" value="F:transcription coregulator activity"/>
    <property type="evidence" value="ECO:0007669"/>
    <property type="project" value="TreeGrafter"/>
</dbReference>
<dbReference type="PROSITE" id="PS50853">
    <property type="entry name" value="FN3"/>
    <property type="match status" value="1"/>
</dbReference>
<dbReference type="EMBL" id="CAJNOJ010000019">
    <property type="protein sequence ID" value="CAF0838148.1"/>
    <property type="molecule type" value="Genomic_DNA"/>
</dbReference>
<reference evidence="3" key="1">
    <citation type="submission" date="2021-02" db="EMBL/GenBank/DDBJ databases">
        <authorList>
            <person name="Nowell W R."/>
        </authorList>
    </citation>
    <scope>NUCLEOTIDE SEQUENCE</scope>
</reference>
<dbReference type="InterPro" id="IPR026085">
    <property type="entry name" value="ATF7-int"/>
</dbReference>
<dbReference type="InterPro" id="IPR013783">
    <property type="entry name" value="Ig-like_fold"/>
</dbReference>
<dbReference type="SUPFAM" id="SSF49265">
    <property type="entry name" value="Fibronectin type III"/>
    <property type="match status" value="1"/>
</dbReference>